<dbReference type="RefSeq" id="WP_346160501.1">
    <property type="nucleotide sequence ID" value="NZ_BAAABZ010000053.1"/>
</dbReference>
<proteinExistence type="predicted"/>
<comment type="caution">
    <text evidence="1">The sequence shown here is derived from an EMBL/GenBank/DDBJ whole genome shotgun (WGS) entry which is preliminary data.</text>
</comment>
<dbReference type="Proteomes" id="UP001501576">
    <property type="component" value="Unassembled WGS sequence"/>
</dbReference>
<evidence type="ECO:0000313" key="1">
    <source>
        <dbReference type="EMBL" id="GAA0546969.1"/>
    </source>
</evidence>
<keyword evidence="2" id="KW-1185">Reference proteome</keyword>
<name>A0ABN1DM49_9ACTN</name>
<organism evidence="1 2">
    <name type="scientific">Streptomyces mordarskii</name>
    <dbReference type="NCBI Taxonomy" id="1226758"/>
    <lineage>
        <taxon>Bacteria</taxon>
        <taxon>Bacillati</taxon>
        <taxon>Actinomycetota</taxon>
        <taxon>Actinomycetes</taxon>
        <taxon>Kitasatosporales</taxon>
        <taxon>Streptomycetaceae</taxon>
        <taxon>Streptomyces</taxon>
    </lineage>
</organism>
<sequence length="160" mass="18465">MTEDEMDELNERRHREEVWADICAAFESRVRPAVPITFGDRPTAEDVENVLAGKDWQAVTSSDLLRIRLDVNSLKPEAFWYYFRAFAYHALLVEECSADDPGGWMVAALTPLEGNNSSRFRERIEALSAGERASVGRFVRWYDGETYIANRDRVLEFWLP</sequence>
<accession>A0ABN1DM49</accession>
<evidence type="ECO:0000313" key="2">
    <source>
        <dbReference type="Proteomes" id="UP001501576"/>
    </source>
</evidence>
<gene>
    <name evidence="1" type="ORF">GCM10010390_56450</name>
</gene>
<reference evidence="1 2" key="1">
    <citation type="journal article" date="2019" name="Int. J. Syst. Evol. Microbiol.">
        <title>The Global Catalogue of Microorganisms (GCM) 10K type strain sequencing project: providing services to taxonomists for standard genome sequencing and annotation.</title>
        <authorList>
            <consortium name="The Broad Institute Genomics Platform"/>
            <consortium name="The Broad Institute Genome Sequencing Center for Infectious Disease"/>
            <person name="Wu L."/>
            <person name="Ma J."/>
        </authorList>
    </citation>
    <scope>NUCLEOTIDE SEQUENCE [LARGE SCALE GENOMIC DNA]</scope>
    <source>
        <strain evidence="1 2">JCM 5052</strain>
    </source>
</reference>
<protein>
    <submittedName>
        <fullName evidence="1">Uncharacterized protein</fullName>
    </submittedName>
</protein>
<dbReference type="EMBL" id="BAAABZ010000053">
    <property type="protein sequence ID" value="GAA0546969.1"/>
    <property type="molecule type" value="Genomic_DNA"/>
</dbReference>